<evidence type="ECO:0000313" key="3">
    <source>
        <dbReference type="EMBL" id="UOQ48635.1"/>
    </source>
</evidence>
<feature type="compositionally biased region" description="Acidic residues" evidence="1">
    <location>
        <begin position="22"/>
        <end position="65"/>
    </location>
</feature>
<sequence length="87" mass="9917">MMKQWLVLLSILSVLVLAACGGDEDPADNMENENMNEEEMMEEDMEGEMDAEEMAEEDMSEGDMEKEEKINSAIIPIIIVRFRNDEA</sequence>
<proteinExistence type="predicted"/>
<feature type="signal peptide" evidence="2">
    <location>
        <begin position="1"/>
        <end position="18"/>
    </location>
</feature>
<name>A0ABY4EXE4_9BACI</name>
<keyword evidence="2" id="KW-0732">Signal</keyword>
<evidence type="ECO:0000256" key="2">
    <source>
        <dbReference type="SAM" id="SignalP"/>
    </source>
</evidence>
<dbReference type="EMBL" id="CP095072">
    <property type="protein sequence ID" value="UOQ48635.1"/>
    <property type="molecule type" value="Genomic_DNA"/>
</dbReference>
<gene>
    <name evidence="3" type="ORF">MUN88_00270</name>
</gene>
<dbReference type="PROSITE" id="PS51257">
    <property type="entry name" value="PROKAR_LIPOPROTEIN"/>
    <property type="match status" value="1"/>
</dbReference>
<feature type="region of interest" description="Disordered" evidence="1">
    <location>
        <begin position="22"/>
        <end position="67"/>
    </location>
</feature>
<evidence type="ECO:0000256" key="1">
    <source>
        <dbReference type="SAM" id="MobiDB-lite"/>
    </source>
</evidence>
<feature type="chain" id="PRO_5047350742" evidence="2">
    <location>
        <begin position="19"/>
        <end position="87"/>
    </location>
</feature>
<dbReference type="Proteomes" id="UP000831782">
    <property type="component" value="Chromosome"/>
</dbReference>
<accession>A0ABY4EXE4</accession>
<protein>
    <submittedName>
        <fullName evidence="3">Uncharacterized protein</fullName>
    </submittedName>
</protein>
<reference evidence="3 4" key="1">
    <citation type="submission" date="2022-04" db="EMBL/GenBank/DDBJ databases">
        <title>Gracilibacillus sp. isolated from saltern.</title>
        <authorList>
            <person name="Won M."/>
            <person name="Lee C.-M."/>
            <person name="Woen H.-Y."/>
            <person name="Kwon S.-W."/>
        </authorList>
    </citation>
    <scope>NUCLEOTIDE SEQUENCE [LARGE SCALE GENOMIC DNA]</scope>
    <source>
        <strain evidence="3 4">SSWR10-1</strain>
    </source>
</reference>
<keyword evidence="4" id="KW-1185">Reference proteome</keyword>
<evidence type="ECO:0000313" key="4">
    <source>
        <dbReference type="Proteomes" id="UP000831782"/>
    </source>
</evidence>
<dbReference type="RefSeq" id="WP_244719450.1">
    <property type="nucleotide sequence ID" value="NZ_CP095072.1"/>
</dbReference>
<organism evidence="3 4">
    <name type="scientific">Gracilibacillus caseinilyticus</name>
    <dbReference type="NCBI Taxonomy" id="2932256"/>
    <lineage>
        <taxon>Bacteria</taxon>
        <taxon>Bacillati</taxon>
        <taxon>Bacillota</taxon>
        <taxon>Bacilli</taxon>
        <taxon>Bacillales</taxon>
        <taxon>Bacillaceae</taxon>
        <taxon>Gracilibacillus</taxon>
    </lineage>
</organism>